<evidence type="ECO:0000256" key="2">
    <source>
        <dbReference type="ARBA" id="ARBA00002315"/>
    </source>
</evidence>
<accession>A0A6J7CFD6</accession>
<dbReference type="InterPro" id="IPR042253">
    <property type="entry name" value="Pglycerate_mutase_ApgM_sf"/>
</dbReference>
<dbReference type="NCBIfam" id="TIGR00306">
    <property type="entry name" value="apgM"/>
    <property type="match status" value="1"/>
</dbReference>
<comment type="similarity">
    <text evidence="4">Belongs to the BPG-independent phosphoglycerate mutase family. A-PGAM subfamily.</text>
</comment>
<dbReference type="PIRSF" id="PIRSF006392">
    <property type="entry name" value="IPGAM_arch"/>
    <property type="match status" value="1"/>
</dbReference>
<comment type="catalytic activity">
    <reaction evidence="1">
        <text>(2R)-2-phosphoglycerate = (2R)-3-phosphoglycerate</text>
        <dbReference type="Rhea" id="RHEA:15901"/>
        <dbReference type="ChEBI" id="CHEBI:58272"/>
        <dbReference type="ChEBI" id="CHEBI:58289"/>
        <dbReference type="EC" id="5.4.2.12"/>
    </reaction>
</comment>
<dbReference type="CDD" id="cd16011">
    <property type="entry name" value="iPGM_like"/>
    <property type="match status" value="1"/>
</dbReference>
<dbReference type="EMBL" id="CAFAAH010000129">
    <property type="protein sequence ID" value="CAB4799295.1"/>
    <property type="molecule type" value="Genomic_DNA"/>
</dbReference>
<evidence type="ECO:0000313" key="7">
    <source>
        <dbReference type="EMBL" id="CAB4789446.1"/>
    </source>
</evidence>
<evidence type="ECO:0000256" key="3">
    <source>
        <dbReference type="ARBA" id="ARBA00004921"/>
    </source>
</evidence>
<name>A0A6J7CFD6_9ZZZZ</name>
<dbReference type="Gene3D" id="3.40.720.10">
    <property type="entry name" value="Alkaline Phosphatase, subunit A"/>
    <property type="match status" value="1"/>
</dbReference>
<protein>
    <submittedName>
        <fullName evidence="9">Unannotated protein</fullName>
    </submittedName>
</protein>
<evidence type="ECO:0000256" key="1">
    <source>
        <dbReference type="ARBA" id="ARBA00000370"/>
    </source>
</evidence>
<dbReference type="EMBL" id="CAEZZU010000229">
    <property type="protein sequence ID" value="CAB4789446.1"/>
    <property type="molecule type" value="Genomic_DNA"/>
</dbReference>
<dbReference type="InterPro" id="IPR004456">
    <property type="entry name" value="Pglycerate_mutase_ApgM"/>
</dbReference>
<dbReference type="Pfam" id="PF10143">
    <property type="entry name" value="PhosphMutase"/>
    <property type="match status" value="1"/>
</dbReference>
<dbReference type="GO" id="GO:0046872">
    <property type="term" value="F:metal ion binding"/>
    <property type="evidence" value="ECO:0007669"/>
    <property type="project" value="InterPro"/>
</dbReference>
<evidence type="ECO:0000313" key="8">
    <source>
        <dbReference type="EMBL" id="CAB4799295.1"/>
    </source>
</evidence>
<organism evidence="9">
    <name type="scientific">freshwater metagenome</name>
    <dbReference type="NCBI Taxonomy" id="449393"/>
    <lineage>
        <taxon>unclassified sequences</taxon>
        <taxon>metagenomes</taxon>
        <taxon>ecological metagenomes</taxon>
    </lineage>
</organism>
<keyword evidence="5" id="KW-0324">Glycolysis</keyword>
<dbReference type="GO" id="GO:0004619">
    <property type="term" value="F:phosphoglycerate mutase activity"/>
    <property type="evidence" value="ECO:0007669"/>
    <property type="project" value="UniProtKB-EC"/>
</dbReference>
<dbReference type="AlphaFoldDB" id="A0A6J7CFD6"/>
<comment type="pathway">
    <text evidence="3">Carbohydrate degradation.</text>
</comment>
<dbReference type="EMBL" id="CAFBLK010000005">
    <property type="protein sequence ID" value="CAB4855518.1"/>
    <property type="molecule type" value="Genomic_DNA"/>
</dbReference>
<evidence type="ECO:0000256" key="5">
    <source>
        <dbReference type="ARBA" id="ARBA00023152"/>
    </source>
</evidence>
<reference evidence="9" key="1">
    <citation type="submission" date="2020-05" db="EMBL/GenBank/DDBJ databases">
        <authorList>
            <person name="Chiriac C."/>
            <person name="Salcher M."/>
            <person name="Ghai R."/>
            <person name="Kavagutti S V."/>
        </authorList>
    </citation>
    <scope>NUCLEOTIDE SEQUENCE</scope>
</reference>
<dbReference type="PANTHER" id="PTHR31209">
    <property type="entry name" value="COFACTOR-INDEPENDENT PHOSPHOGLYCERATE MUTASE"/>
    <property type="match status" value="1"/>
</dbReference>
<sequence>MKYVVLVPDGCADEACDELGGKTPLEVARMPALAALAARAEVGRAAVIPEGMPPGSDVGNLAILGYDPKEFHTGRAPIEAAAMGIELKPGEVAYRCNLVTLGDAGESSGTMIDFAAGHISSEQSHPIIDALNAALGDGRDGVRFYPGVEYRHILVVPGEWAVSDCVPPHDLTGKPSIWPTGPAADKLHALMNASQAVVAEAASRVGSVATQIWLWGQGTSPTLPSFSDRYGVTGRLTSAVDLVRGLGVLAGIEVLDVPGASAGFENDYVAQRDACLASLETQDFFMLHVEATDEAGHQQLPLTKVEALERWDSEIIGPLAEALPRFGSYRILLMPDHATPCRLGTHTSDAVPYMLYDSEIEGSGGVYSESGTEGLEPVVAHELMGRLVAHALA</sequence>
<dbReference type="NCBIfam" id="NF003242">
    <property type="entry name" value="PRK04200.1"/>
    <property type="match status" value="1"/>
</dbReference>
<dbReference type="GO" id="GO:0006096">
    <property type="term" value="P:glycolytic process"/>
    <property type="evidence" value="ECO:0007669"/>
    <property type="project" value="UniProtKB-KW"/>
</dbReference>
<evidence type="ECO:0000256" key="4">
    <source>
        <dbReference type="ARBA" id="ARBA00005524"/>
    </source>
</evidence>
<dbReference type="Gene3D" id="3.30.70.2130">
    <property type="entry name" value="Metalloenzyme domain"/>
    <property type="match status" value="1"/>
</dbReference>
<dbReference type="InterPro" id="IPR006124">
    <property type="entry name" value="Metalloenzyme"/>
</dbReference>
<feature type="domain" description="Metalloenzyme" evidence="6">
    <location>
        <begin position="1"/>
        <end position="381"/>
    </location>
</feature>
<dbReference type="Pfam" id="PF01676">
    <property type="entry name" value="Metalloenzyme"/>
    <property type="match status" value="1"/>
</dbReference>
<comment type="function">
    <text evidence="2">Catalyzes the interconversion of 2-phosphoglycerate and 3-phosphoglycerate.</text>
</comment>
<evidence type="ECO:0000313" key="9">
    <source>
        <dbReference type="EMBL" id="CAB4855518.1"/>
    </source>
</evidence>
<dbReference type="InterPro" id="IPR017850">
    <property type="entry name" value="Alkaline_phosphatase_core_sf"/>
</dbReference>
<dbReference type="PANTHER" id="PTHR31209:SF4">
    <property type="entry name" value="2,3-BISPHOSPHOGLYCERATE-INDEPENDENT PHOSPHOGLYCERATE MUTASE"/>
    <property type="match status" value="1"/>
</dbReference>
<evidence type="ECO:0000259" key="6">
    <source>
        <dbReference type="Pfam" id="PF01676"/>
    </source>
</evidence>
<dbReference type="SUPFAM" id="SSF53649">
    <property type="entry name" value="Alkaline phosphatase-like"/>
    <property type="match status" value="1"/>
</dbReference>
<gene>
    <name evidence="7" type="ORF">UFOPK2925_01328</name>
    <name evidence="8" type="ORF">UFOPK2996_00978</name>
    <name evidence="9" type="ORF">UFOPK3317_00060</name>
</gene>
<proteinExistence type="inferred from homology"/>